<gene>
    <name evidence="1" type="ORF">H8695_09570</name>
</gene>
<evidence type="ECO:0000313" key="1">
    <source>
        <dbReference type="EMBL" id="MBC8536934.1"/>
    </source>
</evidence>
<dbReference type="RefSeq" id="WP_249301001.1">
    <property type="nucleotide sequence ID" value="NZ_JACRSP010000004.1"/>
</dbReference>
<comment type="caution">
    <text evidence="1">The sequence shown here is derived from an EMBL/GenBank/DDBJ whole genome shotgun (WGS) entry which is preliminary data.</text>
</comment>
<keyword evidence="2" id="KW-1185">Reference proteome</keyword>
<organism evidence="1 2">
    <name type="scientific">Feifania hominis</name>
    <dbReference type="NCBI Taxonomy" id="2763660"/>
    <lineage>
        <taxon>Bacteria</taxon>
        <taxon>Bacillati</taxon>
        <taxon>Bacillota</taxon>
        <taxon>Clostridia</taxon>
        <taxon>Eubacteriales</taxon>
        <taxon>Feifaniaceae</taxon>
        <taxon>Feifania</taxon>
    </lineage>
</organism>
<protein>
    <submittedName>
        <fullName evidence="1">Uncharacterized protein</fullName>
    </submittedName>
</protein>
<sequence length="607" mass="69380">MLKHDTAKKTITLQNNTLRVTVGYADGVTFEELSNVKAGGEQNCGREAFCLSIYGKNYTSRDFTVVDVTTAQDRVMELASFLLELKEEGLKLKLHLMNDGRDTITVLYQVYDSYKLGVPSVCKLHMPLLAQLQMTDRDTKYYPAGAVKTPDGENVLLPVRELFYSTDVILPLVVCDSEEHYGFSVQFPVVSDLTDTGAAQNINSILRTIANESDLRDHEIQINPDASFNDTVEMRIVGLSNGWPEAFDRCRDYWAANYDFAEYEREDLKWFNDCVVHNFTFLYGSEGFDHEKQKIDVESLLKQGEDFGGYDTVTIWNQYPRLGIDKRSQWDFYDDFPGGRPALRKAVDEFHAAGVPVFLPYIPWDRGMNESTESMGDEFARIVADTDADGYQLDTMKDLPYSYRKKLDKVKPGLVLTTQSHPMKKHPIEFITTSWDEFWYTDPMPEVDVFRFINPRHLAPVISRWLRLEDKDVLIKRVEFGAAPIVIWQDIFGRWMPFNDAQRAEIKHWKETYLKYRAIYQGLKPIPLYPTKVKNLYCNLFVGDAGEGQIYSFYNDSDEELHVKDLPVYLYEGKKAEVILGVGSATIAANKLNGTVAPGAVVHVLVK</sequence>
<dbReference type="EMBL" id="JACRSP010000004">
    <property type="protein sequence ID" value="MBC8536934.1"/>
    <property type="molecule type" value="Genomic_DNA"/>
</dbReference>
<proteinExistence type="predicted"/>
<accession>A0A926DFN8</accession>
<reference evidence="1" key="1">
    <citation type="submission" date="2020-08" db="EMBL/GenBank/DDBJ databases">
        <title>Genome public.</title>
        <authorList>
            <person name="Liu C."/>
            <person name="Sun Q."/>
        </authorList>
    </citation>
    <scope>NUCLEOTIDE SEQUENCE</scope>
    <source>
        <strain evidence="1">BX7</strain>
    </source>
</reference>
<dbReference type="AlphaFoldDB" id="A0A926DFN8"/>
<name>A0A926DFN8_9FIRM</name>
<evidence type="ECO:0000313" key="2">
    <source>
        <dbReference type="Proteomes" id="UP000620366"/>
    </source>
</evidence>
<dbReference type="Proteomes" id="UP000620366">
    <property type="component" value="Unassembled WGS sequence"/>
</dbReference>